<dbReference type="GO" id="GO:0007168">
    <property type="term" value="P:receptor guanylyl cyclase signaling pathway"/>
    <property type="evidence" value="ECO:0007669"/>
    <property type="project" value="TreeGrafter"/>
</dbReference>
<keyword evidence="8" id="KW-0456">Lyase</keyword>
<accession>A0A0N4USE7</accession>
<evidence type="ECO:0000313" key="10">
    <source>
        <dbReference type="EMBL" id="VDD84868.1"/>
    </source>
</evidence>
<sequence length="154" mass="17394">MVAVKIGELILDALIKHESEIIRKNCEVFDIAATFLDGYEIPHRRGQKLHCRWGFNSGSVFSGVVGLSAPRYCIFGETTLLASKMENKGIPDRIQTTFHTYKILTNGEKKFLFSPRGSTSIEMRRICILSLRKTQIYICHGIKITIALFALTMP</sequence>
<proteinExistence type="predicted"/>
<evidence type="ECO:0000256" key="5">
    <source>
        <dbReference type="ARBA" id="ARBA00022989"/>
    </source>
</evidence>
<protein>
    <submittedName>
        <fullName evidence="12">Guanylate cyclase domain-containing protein</fullName>
    </submittedName>
</protein>
<dbReference type="PANTHER" id="PTHR11920">
    <property type="entry name" value="GUANYLYL CYCLASE"/>
    <property type="match status" value="1"/>
</dbReference>
<evidence type="ECO:0000313" key="11">
    <source>
        <dbReference type="Proteomes" id="UP000274131"/>
    </source>
</evidence>
<dbReference type="EMBL" id="UXUI01000005">
    <property type="protein sequence ID" value="VDD84868.1"/>
    <property type="molecule type" value="Genomic_DNA"/>
</dbReference>
<dbReference type="GO" id="GO:0000166">
    <property type="term" value="F:nucleotide binding"/>
    <property type="evidence" value="ECO:0007669"/>
    <property type="project" value="UniProtKB-KW"/>
</dbReference>
<dbReference type="InterPro" id="IPR050401">
    <property type="entry name" value="Cyclic_nucleotide_synthase"/>
</dbReference>
<dbReference type="OrthoDB" id="1890790at2759"/>
<dbReference type="SUPFAM" id="SSF55073">
    <property type="entry name" value="Nucleotide cyclase"/>
    <property type="match status" value="1"/>
</dbReference>
<evidence type="ECO:0000256" key="1">
    <source>
        <dbReference type="ARBA" id="ARBA00001436"/>
    </source>
</evidence>
<gene>
    <name evidence="10" type="ORF">EVEC_LOCUS11</name>
</gene>
<dbReference type="PROSITE" id="PS50125">
    <property type="entry name" value="GUANYLATE_CYCLASE_2"/>
    <property type="match status" value="1"/>
</dbReference>
<dbReference type="Proteomes" id="UP000274131">
    <property type="component" value="Unassembled WGS sequence"/>
</dbReference>
<evidence type="ECO:0000256" key="2">
    <source>
        <dbReference type="ARBA" id="ARBA00004370"/>
    </source>
</evidence>
<dbReference type="GO" id="GO:0005886">
    <property type="term" value="C:plasma membrane"/>
    <property type="evidence" value="ECO:0007669"/>
    <property type="project" value="TreeGrafter"/>
</dbReference>
<name>A0A0N4USE7_ENTVE</name>
<dbReference type="Gene3D" id="3.30.70.1230">
    <property type="entry name" value="Nucleotide cyclase"/>
    <property type="match status" value="1"/>
</dbReference>
<dbReference type="Pfam" id="PF00211">
    <property type="entry name" value="Guanylate_cyc"/>
    <property type="match status" value="1"/>
</dbReference>
<dbReference type="AlphaFoldDB" id="A0A0N4USE7"/>
<dbReference type="WBParaSite" id="EVEC_0000001001-mRNA-1">
    <property type="protein sequence ID" value="EVEC_0000001001-mRNA-1"/>
    <property type="gene ID" value="EVEC_0000001001"/>
</dbReference>
<dbReference type="GO" id="GO:0004383">
    <property type="term" value="F:guanylate cyclase activity"/>
    <property type="evidence" value="ECO:0007669"/>
    <property type="project" value="UniProtKB-EC"/>
</dbReference>
<evidence type="ECO:0000256" key="4">
    <source>
        <dbReference type="ARBA" id="ARBA00022741"/>
    </source>
</evidence>
<keyword evidence="7" id="KW-0325">Glycoprotein</keyword>
<dbReference type="GO" id="GO:0035556">
    <property type="term" value="P:intracellular signal transduction"/>
    <property type="evidence" value="ECO:0007669"/>
    <property type="project" value="InterPro"/>
</dbReference>
<keyword evidence="5" id="KW-1133">Transmembrane helix</keyword>
<reference evidence="12" key="1">
    <citation type="submission" date="2017-02" db="UniProtKB">
        <authorList>
            <consortium name="WormBaseParasite"/>
        </authorList>
    </citation>
    <scope>IDENTIFICATION</scope>
</reference>
<organism evidence="12">
    <name type="scientific">Enterobius vermicularis</name>
    <name type="common">Human pinworm</name>
    <dbReference type="NCBI Taxonomy" id="51028"/>
    <lineage>
        <taxon>Eukaryota</taxon>
        <taxon>Metazoa</taxon>
        <taxon>Ecdysozoa</taxon>
        <taxon>Nematoda</taxon>
        <taxon>Chromadorea</taxon>
        <taxon>Rhabditida</taxon>
        <taxon>Spirurina</taxon>
        <taxon>Oxyuridomorpha</taxon>
        <taxon>Oxyuroidea</taxon>
        <taxon>Oxyuridae</taxon>
        <taxon>Enterobius</taxon>
    </lineage>
</organism>
<feature type="domain" description="Guanylate cyclase" evidence="9">
    <location>
        <begin position="1"/>
        <end position="86"/>
    </location>
</feature>
<keyword evidence="4" id="KW-0547">Nucleotide-binding</keyword>
<evidence type="ECO:0000256" key="7">
    <source>
        <dbReference type="ARBA" id="ARBA00023180"/>
    </source>
</evidence>
<dbReference type="GO" id="GO:0004016">
    <property type="term" value="F:adenylate cyclase activity"/>
    <property type="evidence" value="ECO:0007669"/>
    <property type="project" value="TreeGrafter"/>
</dbReference>
<keyword evidence="6" id="KW-0472">Membrane</keyword>
<keyword evidence="3" id="KW-0812">Transmembrane</keyword>
<keyword evidence="11" id="KW-1185">Reference proteome</keyword>
<evidence type="ECO:0000256" key="6">
    <source>
        <dbReference type="ARBA" id="ARBA00023136"/>
    </source>
</evidence>
<evidence type="ECO:0000259" key="9">
    <source>
        <dbReference type="PROSITE" id="PS50125"/>
    </source>
</evidence>
<evidence type="ECO:0000256" key="3">
    <source>
        <dbReference type="ARBA" id="ARBA00022692"/>
    </source>
</evidence>
<comment type="subcellular location">
    <subcellularLocation>
        <location evidence="2">Membrane</location>
    </subcellularLocation>
</comment>
<reference evidence="10 11" key="2">
    <citation type="submission" date="2018-10" db="EMBL/GenBank/DDBJ databases">
        <authorList>
            <consortium name="Pathogen Informatics"/>
        </authorList>
    </citation>
    <scope>NUCLEOTIDE SEQUENCE [LARGE SCALE GENOMIC DNA]</scope>
</reference>
<dbReference type="PANTHER" id="PTHR11920:SF485">
    <property type="entry name" value="RECEPTOR-TYPE GUANYLATE CYCLASE DAF-11"/>
    <property type="match status" value="1"/>
</dbReference>
<dbReference type="STRING" id="51028.A0A0N4USE7"/>
<evidence type="ECO:0000256" key="8">
    <source>
        <dbReference type="ARBA" id="ARBA00023239"/>
    </source>
</evidence>
<evidence type="ECO:0000313" key="12">
    <source>
        <dbReference type="WBParaSite" id="EVEC_0000001001-mRNA-1"/>
    </source>
</evidence>
<dbReference type="GO" id="GO:0001653">
    <property type="term" value="F:peptide receptor activity"/>
    <property type="evidence" value="ECO:0007669"/>
    <property type="project" value="TreeGrafter"/>
</dbReference>
<comment type="catalytic activity">
    <reaction evidence="1">
        <text>GTP = 3',5'-cyclic GMP + diphosphate</text>
        <dbReference type="Rhea" id="RHEA:13665"/>
        <dbReference type="ChEBI" id="CHEBI:33019"/>
        <dbReference type="ChEBI" id="CHEBI:37565"/>
        <dbReference type="ChEBI" id="CHEBI:57746"/>
        <dbReference type="EC" id="4.6.1.2"/>
    </reaction>
</comment>
<dbReference type="InterPro" id="IPR001054">
    <property type="entry name" value="A/G_cyclase"/>
</dbReference>
<dbReference type="InterPro" id="IPR029787">
    <property type="entry name" value="Nucleotide_cyclase"/>
</dbReference>